<comment type="caution">
    <text evidence="1">The sequence shown here is derived from an EMBL/GenBank/DDBJ whole genome shotgun (WGS) entry which is preliminary data.</text>
</comment>
<dbReference type="PATRIC" id="fig|1396.535.peg.6002"/>
<proteinExistence type="predicted"/>
<evidence type="ECO:0000313" key="1">
    <source>
        <dbReference type="EMBL" id="KZD55688.1"/>
    </source>
</evidence>
<protein>
    <submittedName>
        <fullName evidence="1">Uncharacterized protein</fullName>
    </submittedName>
</protein>
<dbReference type="AlphaFoldDB" id="A0A161TPG5"/>
<reference evidence="1 2" key="1">
    <citation type="submission" date="2015-09" db="EMBL/GenBank/DDBJ databases">
        <title>Bacillus cereus food isolates.</title>
        <authorList>
            <person name="Boekhorst J."/>
        </authorList>
    </citation>
    <scope>NUCLEOTIDE SEQUENCE [LARGE SCALE GENOMIC DNA]</scope>
    <source>
        <strain evidence="1 2">B4088</strain>
    </source>
</reference>
<evidence type="ECO:0000313" key="2">
    <source>
        <dbReference type="Proteomes" id="UP000076482"/>
    </source>
</evidence>
<dbReference type="Proteomes" id="UP000076482">
    <property type="component" value="Unassembled WGS sequence"/>
</dbReference>
<organism evidence="1 2">
    <name type="scientific">Bacillus cereus</name>
    <dbReference type="NCBI Taxonomy" id="1396"/>
    <lineage>
        <taxon>Bacteria</taxon>
        <taxon>Bacillati</taxon>
        <taxon>Bacillota</taxon>
        <taxon>Bacilli</taxon>
        <taxon>Bacillales</taxon>
        <taxon>Bacillaceae</taxon>
        <taxon>Bacillus</taxon>
        <taxon>Bacillus cereus group</taxon>
    </lineage>
</organism>
<gene>
    <name evidence="1" type="ORF">B4088_5433</name>
</gene>
<sequence length="515" mass="59355">MFVSMGGDVVKKRVILSAAVAVLFSMSFLEKPVGAATNSYKERWDPIPKMEYKGHNYDLKRFYYNKGDVGPTDYLVNEFMYLDKPTDLYNEKGAKYPNGIKISPQRVQVQDCMYSNKGYWIKINTWIGQKWVKWDIESEYTLIPNAKVYRQLDMSKPAIFENVRPTITVPFYNSPSYNAVMEGKLSPQYLTVSALAIGDNIYYANDKNENAQNAYVGVQTWAGEKWIRAKDLDYEYLNQDILPVEYTNTFKLYDSPSRVYGKSYAAPRNSMNTQLVHAKERRGEFVLIDTWLGEKWIESKTLIKNVSKQDKYYPGHPYLVPNYSGGYYLSEDLVNYPLGVGVWKTPVDAQSKNGGTLVKADGSVWYGIANSRWMKADFVEPYIETTGKLKTFKTLKMFDAPNESARKLYDLSPQTLTVRAKFGSWYAVDTWIGLKWVKAGADDFYTAQEENHEIKQDTYIYSRPIQSMENRIQLLNKKTVKKIGSVQWHNKTWVQIKYNDSGAVGWYVQGSSNRI</sequence>
<accession>A0A161TPG5</accession>
<dbReference type="EMBL" id="LJKE01000104">
    <property type="protein sequence ID" value="KZD55688.1"/>
    <property type="molecule type" value="Genomic_DNA"/>
</dbReference>
<name>A0A161TPG5_BACCE</name>